<dbReference type="Gene3D" id="1.20.1440.230">
    <property type="entry name" value="NADH-ubiquinone oxidoreductase 51kDa subunit, iron-sulphur binding domain"/>
    <property type="match status" value="2"/>
</dbReference>
<dbReference type="EMBL" id="AJWK01035056">
    <property type="status" value="NOT_ANNOTATED_CDS"/>
    <property type="molecule type" value="Genomic_DNA"/>
</dbReference>
<dbReference type="EnsemblMetazoa" id="LLOJ009976-RA">
    <property type="protein sequence ID" value="LLOJ009976-PA"/>
    <property type="gene ID" value="LLOJ009976"/>
</dbReference>
<dbReference type="GO" id="GO:0006120">
    <property type="term" value="P:mitochondrial electron transport, NADH to ubiquinone"/>
    <property type="evidence" value="ECO:0007669"/>
    <property type="project" value="TreeGrafter"/>
</dbReference>
<dbReference type="EMBL" id="AJWK01035055">
    <property type="status" value="NOT_ANNOTATED_CDS"/>
    <property type="molecule type" value="Genomic_DNA"/>
</dbReference>
<accession>A0A1B0GLI6</accession>
<evidence type="ECO:0000313" key="2">
    <source>
        <dbReference type="Proteomes" id="UP000092461"/>
    </source>
</evidence>
<evidence type="ECO:0000313" key="1">
    <source>
        <dbReference type="EnsemblMetazoa" id="LLOJ009976-PA"/>
    </source>
</evidence>
<protein>
    <submittedName>
        <fullName evidence="1">Uncharacterized protein</fullName>
    </submittedName>
</protein>
<reference evidence="1" key="1">
    <citation type="submission" date="2020-05" db="UniProtKB">
        <authorList>
            <consortium name="EnsemblMetazoa"/>
        </authorList>
    </citation>
    <scope>IDENTIFICATION</scope>
    <source>
        <strain evidence="1">Jacobina</strain>
    </source>
</reference>
<dbReference type="GO" id="GO:0005739">
    <property type="term" value="C:mitochondrion"/>
    <property type="evidence" value="ECO:0007669"/>
    <property type="project" value="GOC"/>
</dbReference>
<dbReference type="InterPro" id="IPR050837">
    <property type="entry name" value="ComplexI_51kDa_subunit"/>
</dbReference>
<dbReference type="AlphaFoldDB" id="A0A1B0GLI6"/>
<dbReference type="InterPro" id="IPR037207">
    <property type="entry name" value="Nuop51_4Fe4S-bd_sf"/>
</dbReference>
<dbReference type="Proteomes" id="UP000092461">
    <property type="component" value="Unassembled WGS sequence"/>
</dbReference>
<sequence length="98" mass="10923">MQTSLKTAAVMKFCSMCEFYKHGSSFAWPVQGLIRHFRPVIEERIVAAGGQKIMQTSLGTAAVLKLCSVCEFYKHESSCLFTPCREGLGWINKIMGSL</sequence>
<keyword evidence="2" id="KW-1185">Reference proteome</keyword>
<organism evidence="1 2">
    <name type="scientific">Lutzomyia longipalpis</name>
    <name type="common">Sand fly</name>
    <dbReference type="NCBI Taxonomy" id="7200"/>
    <lineage>
        <taxon>Eukaryota</taxon>
        <taxon>Metazoa</taxon>
        <taxon>Ecdysozoa</taxon>
        <taxon>Arthropoda</taxon>
        <taxon>Hexapoda</taxon>
        <taxon>Insecta</taxon>
        <taxon>Pterygota</taxon>
        <taxon>Neoptera</taxon>
        <taxon>Endopterygota</taxon>
        <taxon>Diptera</taxon>
        <taxon>Nematocera</taxon>
        <taxon>Psychodoidea</taxon>
        <taxon>Psychodidae</taxon>
        <taxon>Lutzomyia</taxon>
        <taxon>Lutzomyia</taxon>
    </lineage>
</organism>
<dbReference type="VEuPathDB" id="VectorBase:LLOJ009976"/>
<proteinExistence type="predicted"/>
<name>A0A1B0GLI6_LUTLO</name>
<dbReference type="EMBL" id="AJWK01035054">
    <property type="status" value="NOT_ANNOTATED_CDS"/>
    <property type="molecule type" value="Genomic_DNA"/>
</dbReference>
<dbReference type="PANTHER" id="PTHR11780">
    <property type="entry name" value="NADH-UBIQUINONE OXIDOREDUCTASE FLAVOPROTEIN 1 NDUFV1"/>
    <property type="match status" value="1"/>
</dbReference>
<dbReference type="PANTHER" id="PTHR11780:SF10">
    <property type="entry name" value="NADH DEHYDROGENASE [UBIQUINONE] FLAVOPROTEIN 1, MITOCHONDRIAL"/>
    <property type="match status" value="1"/>
</dbReference>